<keyword evidence="2" id="KW-0378">Hydrolase</keyword>
<comment type="caution">
    <text evidence="2">The sequence shown here is derived from an EMBL/GenBank/DDBJ whole genome shotgun (WGS) entry which is preliminary data.</text>
</comment>
<protein>
    <submittedName>
        <fullName evidence="2">Glycosylhydrolase family 18-6</fullName>
    </submittedName>
</protein>
<gene>
    <name evidence="2" type="ORF">CSAL01_11989</name>
</gene>
<dbReference type="AlphaFoldDB" id="A0A135UXC9"/>
<proteinExistence type="predicted"/>
<reference evidence="2 3" key="1">
    <citation type="submission" date="2014-02" db="EMBL/GenBank/DDBJ databases">
        <title>The genome sequence of Colletotrichum salicis CBS 607.94.</title>
        <authorList>
            <person name="Baroncelli R."/>
            <person name="Thon M.R."/>
        </authorList>
    </citation>
    <scope>NUCLEOTIDE SEQUENCE [LARGE SCALE GENOMIC DNA]</scope>
    <source>
        <strain evidence="2 3">CBS 607.94</strain>
    </source>
</reference>
<dbReference type="InterPro" id="IPR029226">
    <property type="entry name" value="Ecp2-like"/>
</dbReference>
<evidence type="ECO:0000313" key="2">
    <source>
        <dbReference type="EMBL" id="KXH64967.1"/>
    </source>
</evidence>
<dbReference type="OrthoDB" id="73875at2759"/>
<dbReference type="GO" id="GO:0016787">
    <property type="term" value="F:hydrolase activity"/>
    <property type="evidence" value="ECO:0007669"/>
    <property type="project" value="UniProtKB-KW"/>
</dbReference>
<dbReference type="Pfam" id="PF14856">
    <property type="entry name" value="Hce2"/>
    <property type="match status" value="1"/>
</dbReference>
<evidence type="ECO:0000313" key="3">
    <source>
        <dbReference type="Proteomes" id="UP000070121"/>
    </source>
</evidence>
<dbReference type="EMBL" id="JFFI01000927">
    <property type="protein sequence ID" value="KXH64967.1"/>
    <property type="molecule type" value="Genomic_DNA"/>
</dbReference>
<sequence length="217" mass="23413">MKTTGACYNGKPYSLASPDGDACECFDGGCLDNRFSAPKSVGKLGDSFGGVTEEDLIAGAVRTYLANIDDEGVQDDLLDVDVTRSGFIRIFVCGAERAFQIWEGTTKDVARGFTENYPCDEPPGRDNCGVSSIEDQTSGASPGASDCRQIIKNIEADGSTEWTIQTLGERFSTGFLSWAENGLAELLPSCASANTLDNAADERDMTRQYMYNLHVEH</sequence>
<accession>A0A135UXC9</accession>
<evidence type="ECO:0000259" key="1">
    <source>
        <dbReference type="Pfam" id="PF14856"/>
    </source>
</evidence>
<dbReference type="STRING" id="1209931.A0A135UXC9"/>
<feature type="domain" description="Ecp2 effector protein-like" evidence="1">
    <location>
        <begin position="128"/>
        <end position="169"/>
    </location>
</feature>
<keyword evidence="3" id="KW-1185">Reference proteome</keyword>
<dbReference type="Proteomes" id="UP000070121">
    <property type="component" value="Unassembled WGS sequence"/>
</dbReference>
<organism evidence="2 3">
    <name type="scientific">Colletotrichum salicis</name>
    <dbReference type="NCBI Taxonomy" id="1209931"/>
    <lineage>
        <taxon>Eukaryota</taxon>
        <taxon>Fungi</taxon>
        <taxon>Dikarya</taxon>
        <taxon>Ascomycota</taxon>
        <taxon>Pezizomycotina</taxon>
        <taxon>Sordariomycetes</taxon>
        <taxon>Hypocreomycetidae</taxon>
        <taxon>Glomerellales</taxon>
        <taxon>Glomerellaceae</taxon>
        <taxon>Colletotrichum</taxon>
        <taxon>Colletotrichum acutatum species complex</taxon>
    </lineage>
</organism>
<name>A0A135UXC9_9PEZI</name>